<feature type="domain" description="Retroviral polymerase SH3-like" evidence="2">
    <location>
        <begin position="39"/>
        <end position="96"/>
    </location>
</feature>
<evidence type="ECO:0000259" key="2">
    <source>
        <dbReference type="Pfam" id="PF25597"/>
    </source>
</evidence>
<name>A0ABN8C7M8_9STRA</name>
<feature type="region of interest" description="Disordered" evidence="1">
    <location>
        <begin position="91"/>
        <end position="133"/>
    </location>
</feature>
<feature type="compositionally biased region" description="Basic and acidic residues" evidence="1">
    <location>
        <begin position="104"/>
        <end position="123"/>
    </location>
</feature>
<accession>A0ABN8C7M8</accession>
<comment type="caution">
    <text evidence="3">The sequence shown here is derived from an EMBL/GenBank/DDBJ whole genome shotgun (WGS) entry which is preliminary data.</text>
</comment>
<evidence type="ECO:0000313" key="4">
    <source>
        <dbReference type="Proteomes" id="UP001157938"/>
    </source>
</evidence>
<dbReference type="EMBL" id="CAKLBC010001059">
    <property type="protein sequence ID" value="CAH0489289.1"/>
    <property type="molecule type" value="Genomic_DNA"/>
</dbReference>
<protein>
    <recommendedName>
        <fullName evidence="2">Retroviral polymerase SH3-like domain-containing protein</fullName>
    </recommendedName>
</protein>
<keyword evidence="4" id="KW-1185">Reference proteome</keyword>
<dbReference type="InterPro" id="IPR057670">
    <property type="entry name" value="SH3_retrovirus"/>
</dbReference>
<gene>
    <name evidence="3" type="ORF">PFR001_LOCUS4709</name>
</gene>
<evidence type="ECO:0000313" key="3">
    <source>
        <dbReference type="EMBL" id="CAH0489289.1"/>
    </source>
</evidence>
<dbReference type="Pfam" id="PF25597">
    <property type="entry name" value="SH3_retrovirus"/>
    <property type="match status" value="1"/>
</dbReference>
<organism evidence="3 4">
    <name type="scientific">Peronospora farinosa</name>
    <dbReference type="NCBI Taxonomy" id="134698"/>
    <lineage>
        <taxon>Eukaryota</taxon>
        <taxon>Sar</taxon>
        <taxon>Stramenopiles</taxon>
        <taxon>Oomycota</taxon>
        <taxon>Peronosporomycetes</taxon>
        <taxon>Peronosporales</taxon>
        <taxon>Peronosporaceae</taxon>
        <taxon>Peronospora</taxon>
    </lineage>
</organism>
<feature type="compositionally biased region" description="Basic residues" evidence="1">
    <location>
        <begin position="124"/>
        <end position="133"/>
    </location>
</feature>
<proteinExistence type="predicted"/>
<evidence type="ECO:0000256" key="1">
    <source>
        <dbReference type="SAM" id="MobiDB-lite"/>
    </source>
</evidence>
<reference evidence="3 4" key="1">
    <citation type="submission" date="2021-11" db="EMBL/GenBank/DDBJ databases">
        <authorList>
            <person name="Islam A."/>
            <person name="Islam S."/>
            <person name="Flora M.S."/>
            <person name="Rahman M."/>
            <person name="Ziaur R.M."/>
            <person name="Epstein J.H."/>
            <person name="Hassan M."/>
            <person name="Klassen M."/>
            <person name="Woodard K."/>
            <person name="Webb A."/>
            <person name="Webby R.J."/>
            <person name="El Zowalaty M.E."/>
        </authorList>
    </citation>
    <scope>NUCLEOTIDE SEQUENCE [LARGE SCALE GENOMIC DNA]</scope>
    <source>
        <strain evidence="3">Pf1</strain>
    </source>
</reference>
<dbReference type="Proteomes" id="UP001157938">
    <property type="component" value="Unassembled WGS sequence"/>
</dbReference>
<sequence>MARSMTFASDLPLYFDGDAVGADEASPRLCDIVVFGLTCTVYRYPKKHSLAHREQVGTIVGRSDETKGYRVFICKDNIVMVMQHVKNIQTFPDTQNAQPEDHDDNSRGDARIAHGNFSDDDKKKKGKGRGKRWTRAPLWHTWSNVALDGRDNACN</sequence>